<dbReference type="GO" id="GO:0000976">
    <property type="term" value="F:transcription cis-regulatory region binding"/>
    <property type="evidence" value="ECO:0007669"/>
    <property type="project" value="TreeGrafter"/>
</dbReference>
<dbReference type="PANTHER" id="PTHR31312">
    <property type="entry name" value="TRANSCRIPTION ACTIVATOR GLK1"/>
    <property type="match status" value="1"/>
</dbReference>
<dbReference type="Proteomes" id="UP001346149">
    <property type="component" value="Unassembled WGS sequence"/>
</dbReference>
<comment type="caution">
    <text evidence="3">The sequence shown here is derived from an EMBL/GenBank/DDBJ whole genome shotgun (WGS) entry which is preliminary data.</text>
</comment>
<comment type="subcellular location">
    <subcellularLocation>
        <location evidence="1">Nucleus</location>
    </subcellularLocation>
</comment>
<dbReference type="GO" id="GO:0045893">
    <property type="term" value="P:positive regulation of DNA-templated transcription"/>
    <property type="evidence" value="ECO:0007669"/>
    <property type="project" value="InterPro"/>
</dbReference>
<evidence type="ECO:0000313" key="4">
    <source>
        <dbReference type="Proteomes" id="UP001346149"/>
    </source>
</evidence>
<evidence type="ECO:0000256" key="1">
    <source>
        <dbReference type="ARBA" id="ARBA00004123"/>
    </source>
</evidence>
<dbReference type="PANTHER" id="PTHR31312:SF4">
    <property type="entry name" value="TWO-COMPONENT RESPONSE REGULATOR-LIKE APRR2"/>
    <property type="match status" value="1"/>
</dbReference>
<dbReference type="EMBL" id="JAXQNO010000008">
    <property type="protein sequence ID" value="KAK4793471.1"/>
    <property type="molecule type" value="Genomic_DNA"/>
</dbReference>
<keyword evidence="2" id="KW-0238">DNA-binding</keyword>
<gene>
    <name evidence="3" type="ORF">SAY86_023906</name>
</gene>
<dbReference type="InterPro" id="IPR044825">
    <property type="entry name" value="GLK1/2-like"/>
</dbReference>
<protein>
    <submittedName>
        <fullName evidence="3">Uncharacterized protein</fullName>
    </submittedName>
</protein>
<name>A0AAN7RAN9_TRANT</name>
<organism evidence="3 4">
    <name type="scientific">Trapa natans</name>
    <name type="common">Water chestnut</name>
    <dbReference type="NCBI Taxonomy" id="22666"/>
    <lineage>
        <taxon>Eukaryota</taxon>
        <taxon>Viridiplantae</taxon>
        <taxon>Streptophyta</taxon>
        <taxon>Embryophyta</taxon>
        <taxon>Tracheophyta</taxon>
        <taxon>Spermatophyta</taxon>
        <taxon>Magnoliopsida</taxon>
        <taxon>eudicotyledons</taxon>
        <taxon>Gunneridae</taxon>
        <taxon>Pentapetalae</taxon>
        <taxon>rosids</taxon>
        <taxon>malvids</taxon>
        <taxon>Myrtales</taxon>
        <taxon>Lythraceae</taxon>
        <taxon>Trapa</taxon>
    </lineage>
</organism>
<proteinExistence type="predicted"/>
<dbReference type="GO" id="GO:0005634">
    <property type="term" value="C:nucleus"/>
    <property type="evidence" value="ECO:0007669"/>
    <property type="project" value="UniProtKB-SubCell"/>
</dbReference>
<evidence type="ECO:0000256" key="2">
    <source>
        <dbReference type="ARBA" id="ARBA00023125"/>
    </source>
</evidence>
<reference evidence="3 4" key="1">
    <citation type="journal article" date="2023" name="Hortic Res">
        <title>Pangenome of water caltrop reveals structural variations and asymmetric subgenome divergence after allopolyploidization.</title>
        <authorList>
            <person name="Zhang X."/>
            <person name="Chen Y."/>
            <person name="Wang L."/>
            <person name="Yuan Y."/>
            <person name="Fang M."/>
            <person name="Shi L."/>
            <person name="Lu R."/>
            <person name="Comes H.P."/>
            <person name="Ma Y."/>
            <person name="Chen Y."/>
            <person name="Huang G."/>
            <person name="Zhou Y."/>
            <person name="Zheng Z."/>
            <person name="Qiu Y."/>
        </authorList>
    </citation>
    <scope>NUCLEOTIDE SEQUENCE [LARGE SCALE GENOMIC DNA]</scope>
    <source>
        <strain evidence="3">F231</strain>
    </source>
</reference>
<dbReference type="GO" id="GO:0003700">
    <property type="term" value="F:DNA-binding transcription factor activity"/>
    <property type="evidence" value="ECO:0007669"/>
    <property type="project" value="InterPro"/>
</dbReference>
<evidence type="ECO:0000313" key="3">
    <source>
        <dbReference type="EMBL" id="KAK4793471.1"/>
    </source>
</evidence>
<accession>A0AAN7RAN9</accession>
<dbReference type="AlphaFoldDB" id="A0AAN7RAN9"/>
<sequence length="125" mass="13932">MSVAWETNARSNMVCTASDLQEWKDFPRGGSRSFCLTGILLLHPNESKALNLWTTLAEEVVDKAVKEAMSKPWLPLPLSLPLPLGLKPPSTEGVLSELSRQRIPCIPSNINSPDRQWRCNSMSSR</sequence>
<keyword evidence="4" id="KW-1185">Reference proteome</keyword>